<gene>
    <name evidence="1" type="ORF">KC19_12G164900</name>
</gene>
<dbReference type="EMBL" id="CM026433">
    <property type="protein sequence ID" value="KAG0555371.1"/>
    <property type="molecule type" value="Genomic_DNA"/>
</dbReference>
<evidence type="ECO:0000313" key="2">
    <source>
        <dbReference type="Proteomes" id="UP000822688"/>
    </source>
</evidence>
<reference evidence="1" key="1">
    <citation type="submission" date="2020-06" db="EMBL/GenBank/DDBJ databases">
        <title>WGS assembly of Ceratodon purpureus strain R40.</title>
        <authorList>
            <person name="Carey S.B."/>
            <person name="Jenkins J."/>
            <person name="Shu S."/>
            <person name="Lovell J.T."/>
            <person name="Sreedasyam A."/>
            <person name="Maumus F."/>
            <person name="Tiley G.P."/>
            <person name="Fernandez-Pozo N."/>
            <person name="Barry K."/>
            <person name="Chen C."/>
            <person name="Wang M."/>
            <person name="Lipzen A."/>
            <person name="Daum C."/>
            <person name="Saski C.A."/>
            <person name="Payton A.C."/>
            <person name="Mcbreen J.C."/>
            <person name="Conrad R.E."/>
            <person name="Kollar L.M."/>
            <person name="Olsson S."/>
            <person name="Huttunen S."/>
            <person name="Landis J.B."/>
            <person name="Wickett N.J."/>
            <person name="Johnson M.G."/>
            <person name="Rensing S.A."/>
            <person name="Grimwood J."/>
            <person name="Schmutz J."/>
            <person name="Mcdaniel S.F."/>
        </authorList>
    </citation>
    <scope>NUCLEOTIDE SEQUENCE</scope>
    <source>
        <strain evidence="1">R40</strain>
    </source>
</reference>
<accession>A0A8T0G8J7</accession>
<proteinExistence type="predicted"/>
<evidence type="ECO:0000313" key="1">
    <source>
        <dbReference type="EMBL" id="KAG0555371.1"/>
    </source>
</evidence>
<name>A0A8T0G8J7_CERPU</name>
<organism evidence="1 2">
    <name type="scientific">Ceratodon purpureus</name>
    <name type="common">Fire moss</name>
    <name type="synonym">Dicranum purpureum</name>
    <dbReference type="NCBI Taxonomy" id="3225"/>
    <lineage>
        <taxon>Eukaryota</taxon>
        <taxon>Viridiplantae</taxon>
        <taxon>Streptophyta</taxon>
        <taxon>Embryophyta</taxon>
        <taxon>Bryophyta</taxon>
        <taxon>Bryophytina</taxon>
        <taxon>Bryopsida</taxon>
        <taxon>Dicranidae</taxon>
        <taxon>Pseudoditrichales</taxon>
        <taxon>Ditrichaceae</taxon>
        <taxon>Ceratodon</taxon>
    </lineage>
</organism>
<dbReference type="Proteomes" id="UP000822688">
    <property type="component" value="Chromosome 12"/>
</dbReference>
<sequence length="108" mass="11423">MVRVTMGGRAGGRGEQTCIHKNLVLVVVVVCTSLVTPTTEALAIAPSHHGVMDHAAHAHCTLHTAHPLYPWPNAQIPPRHPNPTLVYHMRTFSAGQGRGGGGRVAQVG</sequence>
<comment type="caution">
    <text evidence="1">The sequence shown here is derived from an EMBL/GenBank/DDBJ whole genome shotgun (WGS) entry which is preliminary data.</text>
</comment>
<dbReference type="AlphaFoldDB" id="A0A8T0G8J7"/>
<keyword evidence="2" id="KW-1185">Reference proteome</keyword>
<protein>
    <submittedName>
        <fullName evidence="1">Uncharacterized protein</fullName>
    </submittedName>
</protein>